<evidence type="ECO:0000256" key="5">
    <source>
        <dbReference type="PIRSR" id="PIRSR604808-1"/>
    </source>
</evidence>
<evidence type="ECO:0000256" key="7">
    <source>
        <dbReference type="PIRSR" id="PIRSR604808-3"/>
    </source>
</evidence>
<comment type="similarity">
    <text evidence="1">Belongs to the DNA repair enzymes AP/ExoA family.</text>
</comment>
<organism evidence="9 10">
    <name type="scientific">Mariprofundus aestuarium</name>
    <dbReference type="NCBI Taxonomy" id="1921086"/>
    <lineage>
        <taxon>Bacteria</taxon>
        <taxon>Pseudomonadati</taxon>
        <taxon>Pseudomonadota</taxon>
        <taxon>Candidatius Mariprofundia</taxon>
        <taxon>Mariprofundales</taxon>
        <taxon>Mariprofundaceae</taxon>
        <taxon>Mariprofundus</taxon>
    </lineage>
</organism>
<dbReference type="InterPro" id="IPR005135">
    <property type="entry name" value="Endo/exonuclease/phosphatase"/>
</dbReference>
<dbReference type="AlphaFoldDB" id="A0A2K8KXG3"/>
<feature type="domain" description="Endonuclease/exonuclease/phosphatase" evidence="8">
    <location>
        <begin position="25"/>
        <end position="264"/>
    </location>
</feature>
<feature type="active site" description="Proton acceptor" evidence="5">
    <location>
        <position position="264"/>
    </location>
</feature>
<dbReference type="PANTHER" id="PTHR43250">
    <property type="entry name" value="EXODEOXYRIBONUCLEASE III"/>
    <property type="match status" value="1"/>
</dbReference>
<evidence type="ECO:0000259" key="8">
    <source>
        <dbReference type="Pfam" id="PF03372"/>
    </source>
</evidence>
<name>A0A2K8KXG3_MARES</name>
<feature type="binding site" evidence="6">
    <location>
        <position position="27"/>
    </location>
    <ligand>
        <name>Mg(2+)</name>
        <dbReference type="ChEBI" id="CHEBI:18420"/>
        <label>1</label>
    </ligand>
</feature>
<sequence length="272" mass="31478">MPIRTGLLLECQHRAIHHLPMRITTWNVNSLNVRLPHLLEYLAEFEPDVVALQETKVPDEKFPVAEVEAAGYRVIFSGQKTYNGVATISRDEATDMVTDIPELDDPQRRLLATTINGVRIVNVYIPNGQEVGSEKYAYKFHWLHAFKDYLKGELERYPQLVLLGDYNIAPTDLDVHDPMRWQGKITCSEQERAMFRELVSLGLTDTVRSLHPDEPMFSWWDYRMNAFRRRWGIRIDHLLATESMRPCAAGVATDYRARERPSDHAPVWVNFA</sequence>
<dbReference type="GO" id="GO:0003677">
    <property type="term" value="F:DNA binding"/>
    <property type="evidence" value="ECO:0007669"/>
    <property type="project" value="InterPro"/>
</dbReference>
<evidence type="ECO:0000256" key="4">
    <source>
        <dbReference type="ARBA" id="ARBA00022842"/>
    </source>
</evidence>
<feature type="site" description="Transition state stabilizer" evidence="7">
    <location>
        <position position="167"/>
    </location>
</feature>
<feature type="binding site" evidence="6">
    <location>
        <position position="263"/>
    </location>
    <ligand>
        <name>Mg(2+)</name>
        <dbReference type="ChEBI" id="CHEBI:18420"/>
        <label>1</label>
    </ligand>
</feature>
<dbReference type="Gene3D" id="3.60.10.10">
    <property type="entry name" value="Endonuclease/exonuclease/phosphatase"/>
    <property type="match status" value="1"/>
</dbReference>
<evidence type="ECO:0000256" key="3">
    <source>
        <dbReference type="ARBA" id="ARBA00022801"/>
    </source>
</evidence>
<feature type="active site" evidence="5">
    <location>
        <position position="124"/>
    </location>
</feature>
<dbReference type="EC" id="3.1.11.2" evidence="9"/>
<feature type="site" description="Interaction with DNA substrate" evidence="7">
    <location>
        <position position="264"/>
    </location>
</feature>
<evidence type="ECO:0000256" key="1">
    <source>
        <dbReference type="ARBA" id="ARBA00007092"/>
    </source>
</evidence>
<dbReference type="GO" id="GO:0008311">
    <property type="term" value="F:double-stranded DNA 3'-5' DNA exonuclease activity"/>
    <property type="evidence" value="ECO:0007669"/>
    <property type="project" value="UniProtKB-EC"/>
</dbReference>
<evidence type="ECO:0000256" key="2">
    <source>
        <dbReference type="ARBA" id="ARBA00022723"/>
    </source>
</evidence>
<feature type="binding site" evidence="6">
    <location>
        <position position="54"/>
    </location>
    <ligand>
        <name>Mg(2+)</name>
        <dbReference type="ChEBI" id="CHEBI:18420"/>
        <label>1</label>
    </ligand>
</feature>
<feature type="binding site" evidence="6">
    <location>
        <position position="264"/>
    </location>
    <ligand>
        <name>Mg(2+)</name>
        <dbReference type="ChEBI" id="CHEBI:18420"/>
        <label>1</label>
    </ligand>
</feature>
<dbReference type="PROSITE" id="PS00726">
    <property type="entry name" value="AP_NUCLEASE_F1_1"/>
    <property type="match status" value="1"/>
</dbReference>
<evidence type="ECO:0000313" key="10">
    <source>
        <dbReference type="Proteomes" id="UP000231701"/>
    </source>
</evidence>
<dbReference type="NCBIfam" id="TIGR00195">
    <property type="entry name" value="exoDNase_III"/>
    <property type="match status" value="1"/>
</dbReference>
<dbReference type="InterPro" id="IPR004808">
    <property type="entry name" value="AP_endonuc_1"/>
</dbReference>
<protein>
    <submittedName>
        <fullName evidence="9">Exodeoxyribonuclease III</fullName>
        <ecNumber evidence="9">3.1.11.2</ecNumber>
    </submittedName>
</protein>
<reference evidence="9 10" key="1">
    <citation type="submission" date="2016-12" db="EMBL/GenBank/DDBJ databases">
        <title>Isolation and genomic insights into novel planktonic Zetaproteobacteria from stratified waters of the Chesapeake Bay.</title>
        <authorList>
            <person name="McAllister S.M."/>
            <person name="Kato S."/>
            <person name="Chan C.S."/>
            <person name="Chiu B.K."/>
            <person name="Field E.K."/>
        </authorList>
    </citation>
    <scope>NUCLEOTIDE SEQUENCE [LARGE SCALE GENOMIC DNA]</scope>
    <source>
        <strain evidence="9 10">CP-5</strain>
    </source>
</reference>
<dbReference type="GO" id="GO:0004519">
    <property type="term" value="F:endonuclease activity"/>
    <property type="evidence" value="ECO:0007669"/>
    <property type="project" value="InterPro"/>
</dbReference>
<feature type="active site" description="Proton donor/acceptor" evidence="5">
    <location>
        <position position="165"/>
    </location>
</feature>
<dbReference type="PANTHER" id="PTHR43250:SF2">
    <property type="entry name" value="EXODEOXYRIBONUCLEASE III"/>
    <property type="match status" value="1"/>
</dbReference>
<dbReference type="Proteomes" id="UP000231701">
    <property type="component" value="Chromosome"/>
</dbReference>
<keyword evidence="2 6" id="KW-0479">Metal-binding</keyword>
<dbReference type="GO" id="GO:0006281">
    <property type="term" value="P:DNA repair"/>
    <property type="evidence" value="ECO:0007669"/>
    <property type="project" value="InterPro"/>
</dbReference>
<dbReference type="Pfam" id="PF03372">
    <property type="entry name" value="Exo_endo_phos"/>
    <property type="match status" value="1"/>
</dbReference>
<feature type="binding site" evidence="6">
    <location>
        <position position="167"/>
    </location>
    <ligand>
        <name>Mg(2+)</name>
        <dbReference type="ChEBI" id="CHEBI:18420"/>
        <label>1</label>
    </ligand>
</feature>
<dbReference type="InterPro" id="IPR020847">
    <property type="entry name" value="AP_endonuclease_F1_BS"/>
</dbReference>
<proteinExistence type="inferred from homology"/>
<keyword evidence="10" id="KW-1185">Reference proteome</keyword>
<dbReference type="NCBIfam" id="TIGR00633">
    <property type="entry name" value="xth"/>
    <property type="match status" value="1"/>
</dbReference>
<comment type="cofactor">
    <cofactor evidence="6">
        <name>Mg(2+)</name>
        <dbReference type="ChEBI" id="CHEBI:18420"/>
    </cofactor>
    <cofactor evidence="6">
        <name>Mn(2+)</name>
        <dbReference type="ChEBI" id="CHEBI:29035"/>
    </cofactor>
    <text evidence="6">Probably binds two magnesium or manganese ions per subunit.</text>
</comment>
<dbReference type="PROSITE" id="PS51435">
    <property type="entry name" value="AP_NUCLEASE_F1_4"/>
    <property type="match status" value="1"/>
</dbReference>
<keyword evidence="4 6" id="KW-0460">Magnesium</keyword>
<evidence type="ECO:0000313" key="9">
    <source>
        <dbReference type="EMBL" id="ATX78529.1"/>
    </source>
</evidence>
<feature type="binding site" evidence="6">
    <location>
        <position position="165"/>
    </location>
    <ligand>
        <name>Mg(2+)</name>
        <dbReference type="ChEBI" id="CHEBI:18420"/>
        <label>1</label>
    </ligand>
</feature>
<dbReference type="InterPro" id="IPR037493">
    <property type="entry name" value="ExoIII-like"/>
</dbReference>
<dbReference type="SUPFAM" id="SSF56219">
    <property type="entry name" value="DNase I-like"/>
    <property type="match status" value="1"/>
</dbReference>
<keyword evidence="3 9" id="KW-0378">Hydrolase</keyword>
<dbReference type="GO" id="GO:0046872">
    <property type="term" value="F:metal ion binding"/>
    <property type="evidence" value="ECO:0007669"/>
    <property type="project" value="UniProtKB-KW"/>
</dbReference>
<dbReference type="InterPro" id="IPR036691">
    <property type="entry name" value="Endo/exonu/phosph_ase_sf"/>
</dbReference>
<dbReference type="CDD" id="cd09086">
    <property type="entry name" value="ExoIII-like_AP-endo"/>
    <property type="match status" value="1"/>
</dbReference>
<gene>
    <name evidence="9" type="ORF">Ga0123461_0076</name>
</gene>
<keyword evidence="6" id="KW-0464">Manganese</keyword>
<dbReference type="KEGG" id="maes:Ga0123461_0076"/>
<dbReference type="EMBL" id="CP018799">
    <property type="protein sequence ID" value="ATX78529.1"/>
    <property type="molecule type" value="Genomic_DNA"/>
</dbReference>
<evidence type="ECO:0000256" key="6">
    <source>
        <dbReference type="PIRSR" id="PIRSR604808-2"/>
    </source>
</evidence>
<feature type="site" description="Important for catalytic activity" evidence="7">
    <location>
        <position position="236"/>
    </location>
</feature>
<accession>A0A2K8KXG3</accession>